<evidence type="ECO:0000313" key="2">
    <source>
        <dbReference type="Proteomes" id="UP000249419"/>
    </source>
</evidence>
<reference evidence="1 2" key="1">
    <citation type="submission" date="2018-03" db="EMBL/GenBank/DDBJ databases">
        <title>Defining the species Micromonospora saelicesensis and Micromonospora noduli under the framework of genomics.</title>
        <authorList>
            <person name="Riesco R."/>
            <person name="Trujillo M.E."/>
        </authorList>
    </citation>
    <scope>NUCLEOTIDE SEQUENCE [LARGE SCALE GENOMIC DNA]</scope>
    <source>
        <strain evidence="1 2">PSN13</strain>
    </source>
</reference>
<sequence>MYSDLGVTKTTRRAGGPSWAGEFPVDCAPITLDADAVLAVYTDGNIPSGACLALNTTTNRHVPYGGSSDEVQTLTVTGTPTGGTYTLTFSGQTTAAIPYNATAAQVRTALEALSNIGTGNVTTAGGAHPGTPITVTFTGTLANTNVAQMTASSAGLTGGTSPTVTPTTTTAGGADLGAGGSETAKGFLLGDKQVRTGRHVDAALYYRGRVYSDLLPSNSGFDAAAQAELAPNIYFDKVGA</sequence>
<evidence type="ECO:0000313" key="1">
    <source>
        <dbReference type="EMBL" id="RAO26480.1"/>
    </source>
</evidence>
<proteinExistence type="predicted"/>
<dbReference type="EMBL" id="PYAG01000041">
    <property type="protein sequence ID" value="RAO26480.1"/>
    <property type="molecule type" value="Genomic_DNA"/>
</dbReference>
<name>A0A328NGW6_9ACTN</name>
<comment type="caution">
    <text evidence="1">The sequence shown here is derived from an EMBL/GenBank/DDBJ whole genome shotgun (WGS) entry which is preliminary data.</text>
</comment>
<dbReference type="Proteomes" id="UP000249419">
    <property type="component" value="Unassembled WGS sequence"/>
</dbReference>
<organism evidence="1 2">
    <name type="scientific">Micromonospora saelicesensis</name>
    <dbReference type="NCBI Taxonomy" id="285676"/>
    <lineage>
        <taxon>Bacteria</taxon>
        <taxon>Bacillati</taxon>
        <taxon>Actinomycetota</taxon>
        <taxon>Actinomycetes</taxon>
        <taxon>Micromonosporales</taxon>
        <taxon>Micromonosporaceae</taxon>
        <taxon>Micromonospora</taxon>
    </lineage>
</organism>
<gene>
    <name evidence="1" type="ORF">PSN13_06508</name>
</gene>
<protein>
    <submittedName>
        <fullName evidence="1">Tail sheath protein</fullName>
    </submittedName>
</protein>
<dbReference type="AlphaFoldDB" id="A0A328NGW6"/>
<accession>A0A328NGW6</accession>